<proteinExistence type="predicted"/>
<dbReference type="KEGG" id="dvi:6625203"/>
<gene>
    <name evidence="1" type="primary">Dvir\GJ22080</name>
    <name evidence="1" type="ORF">Dvir_GJ22080</name>
</gene>
<organism evidence="1 2">
    <name type="scientific">Drosophila virilis</name>
    <name type="common">Fruit fly</name>
    <dbReference type="NCBI Taxonomy" id="7244"/>
    <lineage>
        <taxon>Eukaryota</taxon>
        <taxon>Metazoa</taxon>
        <taxon>Ecdysozoa</taxon>
        <taxon>Arthropoda</taxon>
        <taxon>Hexapoda</taxon>
        <taxon>Insecta</taxon>
        <taxon>Pterygota</taxon>
        <taxon>Neoptera</taxon>
        <taxon>Endopterygota</taxon>
        <taxon>Diptera</taxon>
        <taxon>Brachycera</taxon>
        <taxon>Muscomorpha</taxon>
        <taxon>Ephydroidea</taxon>
        <taxon>Drosophilidae</taxon>
        <taxon>Drosophila</taxon>
    </lineage>
</organism>
<dbReference type="HOGENOM" id="CLU_1612564_0_0_1"/>
<protein>
    <submittedName>
        <fullName evidence="1">Uncharacterized protein</fullName>
    </submittedName>
</protein>
<reference evidence="1 2" key="1">
    <citation type="journal article" date="2007" name="Nature">
        <title>Evolution of genes and genomes on the Drosophila phylogeny.</title>
        <authorList>
            <consortium name="Drosophila 12 Genomes Consortium"/>
            <person name="Clark A.G."/>
            <person name="Eisen M.B."/>
            <person name="Smith D.R."/>
            <person name="Bergman C.M."/>
            <person name="Oliver B."/>
            <person name="Markow T.A."/>
            <person name="Kaufman T.C."/>
            <person name="Kellis M."/>
            <person name="Gelbart W."/>
            <person name="Iyer V.N."/>
            <person name="Pollard D.A."/>
            <person name="Sackton T.B."/>
            <person name="Larracuente A.M."/>
            <person name="Singh N.D."/>
            <person name="Abad J.P."/>
            <person name="Abt D.N."/>
            <person name="Adryan B."/>
            <person name="Aguade M."/>
            <person name="Akashi H."/>
            <person name="Anderson W.W."/>
            <person name="Aquadro C.F."/>
            <person name="Ardell D.H."/>
            <person name="Arguello R."/>
            <person name="Artieri C.G."/>
            <person name="Barbash D.A."/>
            <person name="Barker D."/>
            <person name="Barsanti P."/>
            <person name="Batterham P."/>
            <person name="Batzoglou S."/>
            <person name="Begun D."/>
            <person name="Bhutkar A."/>
            <person name="Blanco E."/>
            <person name="Bosak S.A."/>
            <person name="Bradley R.K."/>
            <person name="Brand A.D."/>
            <person name="Brent M.R."/>
            <person name="Brooks A.N."/>
            <person name="Brown R.H."/>
            <person name="Butlin R.K."/>
            <person name="Caggese C."/>
            <person name="Calvi B.R."/>
            <person name="Bernardo de Carvalho A."/>
            <person name="Caspi A."/>
            <person name="Castrezana S."/>
            <person name="Celniker S.E."/>
            <person name="Chang J.L."/>
            <person name="Chapple C."/>
            <person name="Chatterji S."/>
            <person name="Chinwalla A."/>
            <person name="Civetta A."/>
            <person name="Clifton S.W."/>
            <person name="Comeron J.M."/>
            <person name="Costello J.C."/>
            <person name="Coyne J.A."/>
            <person name="Daub J."/>
            <person name="David R.G."/>
            <person name="Delcher A.L."/>
            <person name="Delehaunty K."/>
            <person name="Do C.B."/>
            <person name="Ebling H."/>
            <person name="Edwards K."/>
            <person name="Eickbush T."/>
            <person name="Evans J.D."/>
            <person name="Filipski A."/>
            <person name="Findeiss S."/>
            <person name="Freyhult E."/>
            <person name="Fulton L."/>
            <person name="Fulton R."/>
            <person name="Garcia A.C."/>
            <person name="Gardiner A."/>
            <person name="Garfield D.A."/>
            <person name="Garvin B.E."/>
            <person name="Gibson G."/>
            <person name="Gilbert D."/>
            <person name="Gnerre S."/>
            <person name="Godfrey J."/>
            <person name="Good R."/>
            <person name="Gotea V."/>
            <person name="Gravely B."/>
            <person name="Greenberg A.J."/>
            <person name="Griffiths-Jones S."/>
            <person name="Gross S."/>
            <person name="Guigo R."/>
            <person name="Gustafson E.A."/>
            <person name="Haerty W."/>
            <person name="Hahn M.W."/>
            <person name="Halligan D.L."/>
            <person name="Halpern A.L."/>
            <person name="Halter G.M."/>
            <person name="Han M.V."/>
            <person name="Heger A."/>
            <person name="Hillier L."/>
            <person name="Hinrichs A.S."/>
            <person name="Holmes I."/>
            <person name="Hoskins R.A."/>
            <person name="Hubisz M.J."/>
            <person name="Hultmark D."/>
            <person name="Huntley M.A."/>
            <person name="Jaffe D.B."/>
            <person name="Jagadeeshan S."/>
            <person name="Jeck W.R."/>
            <person name="Johnson J."/>
            <person name="Jones C.D."/>
            <person name="Jordan W.C."/>
            <person name="Karpen G.H."/>
            <person name="Kataoka E."/>
            <person name="Keightley P.D."/>
            <person name="Kheradpour P."/>
            <person name="Kirkness E.F."/>
            <person name="Koerich L.B."/>
            <person name="Kristiansen K."/>
            <person name="Kudrna D."/>
            <person name="Kulathinal R.J."/>
            <person name="Kumar S."/>
            <person name="Kwok R."/>
            <person name="Lander E."/>
            <person name="Langley C.H."/>
            <person name="Lapoint R."/>
            <person name="Lazzaro B.P."/>
            <person name="Lee S.J."/>
            <person name="Levesque L."/>
            <person name="Li R."/>
            <person name="Lin C.F."/>
            <person name="Lin M.F."/>
            <person name="Lindblad-Toh K."/>
            <person name="Llopart A."/>
            <person name="Long M."/>
            <person name="Low L."/>
            <person name="Lozovsky E."/>
            <person name="Lu J."/>
            <person name="Luo M."/>
            <person name="Machado C.A."/>
            <person name="Makalowski W."/>
            <person name="Marzo M."/>
            <person name="Matsuda M."/>
            <person name="Matzkin L."/>
            <person name="McAllister B."/>
            <person name="McBride C.S."/>
            <person name="McKernan B."/>
            <person name="McKernan K."/>
            <person name="Mendez-Lago M."/>
            <person name="Minx P."/>
            <person name="Mollenhauer M.U."/>
            <person name="Montooth K."/>
            <person name="Mount S.M."/>
            <person name="Mu X."/>
            <person name="Myers E."/>
            <person name="Negre B."/>
            <person name="Newfeld S."/>
            <person name="Nielsen R."/>
            <person name="Noor M.A."/>
            <person name="O'Grady P."/>
            <person name="Pachter L."/>
            <person name="Papaceit M."/>
            <person name="Parisi M.J."/>
            <person name="Parisi M."/>
            <person name="Parts L."/>
            <person name="Pedersen J.S."/>
            <person name="Pesole G."/>
            <person name="Phillippy A.M."/>
            <person name="Ponting C.P."/>
            <person name="Pop M."/>
            <person name="Porcelli D."/>
            <person name="Powell J.R."/>
            <person name="Prohaska S."/>
            <person name="Pruitt K."/>
            <person name="Puig M."/>
            <person name="Quesneville H."/>
            <person name="Ram K.R."/>
            <person name="Rand D."/>
            <person name="Rasmussen M.D."/>
            <person name="Reed L.K."/>
            <person name="Reenan R."/>
            <person name="Reily A."/>
            <person name="Remington K.A."/>
            <person name="Rieger T.T."/>
            <person name="Ritchie M.G."/>
            <person name="Robin C."/>
            <person name="Rogers Y.H."/>
            <person name="Rohde C."/>
            <person name="Rozas J."/>
            <person name="Rubenfield M.J."/>
            <person name="Ruiz A."/>
            <person name="Russo S."/>
            <person name="Salzberg S.L."/>
            <person name="Sanchez-Gracia A."/>
            <person name="Saranga D.J."/>
            <person name="Sato H."/>
            <person name="Schaeffer S.W."/>
            <person name="Schatz M.C."/>
            <person name="Schlenke T."/>
            <person name="Schwartz R."/>
            <person name="Segarra C."/>
            <person name="Singh R.S."/>
            <person name="Sirot L."/>
            <person name="Sirota M."/>
            <person name="Sisneros N.B."/>
            <person name="Smith C.D."/>
            <person name="Smith T.F."/>
            <person name="Spieth J."/>
            <person name="Stage D.E."/>
            <person name="Stark A."/>
            <person name="Stephan W."/>
            <person name="Strausberg R.L."/>
            <person name="Strempel S."/>
            <person name="Sturgill D."/>
            <person name="Sutton G."/>
            <person name="Sutton G.G."/>
            <person name="Tao W."/>
            <person name="Teichmann S."/>
            <person name="Tobari Y.N."/>
            <person name="Tomimura Y."/>
            <person name="Tsolas J.M."/>
            <person name="Valente V.L."/>
            <person name="Venter E."/>
            <person name="Venter J.C."/>
            <person name="Vicario S."/>
            <person name="Vieira F.G."/>
            <person name="Vilella A.J."/>
            <person name="Villasante A."/>
            <person name="Walenz B."/>
            <person name="Wang J."/>
            <person name="Wasserman M."/>
            <person name="Watts T."/>
            <person name="Wilson D."/>
            <person name="Wilson R.K."/>
            <person name="Wing R.A."/>
            <person name="Wolfner M.F."/>
            <person name="Wong A."/>
            <person name="Wong G.K."/>
            <person name="Wu C.I."/>
            <person name="Wu G."/>
            <person name="Yamamoto D."/>
            <person name="Yang H.P."/>
            <person name="Yang S.P."/>
            <person name="Yorke J.A."/>
            <person name="Yoshida K."/>
            <person name="Zdobnov E."/>
            <person name="Zhang P."/>
            <person name="Zhang Y."/>
            <person name="Zimin A.V."/>
            <person name="Baldwin J."/>
            <person name="Abdouelleil A."/>
            <person name="Abdulkadir J."/>
            <person name="Abebe A."/>
            <person name="Abera B."/>
            <person name="Abreu J."/>
            <person name="Acer S.C."/>
            <person name="Aftuck L."/>
            <person name="Alexander A."/>
            <person name="An P."/>
            <person name="Anderson E."/>
            <person name="Anderson S."/>
            <person name="Arachi H."/>
            <person name="Azer M."/>
            <person name="Bachantsang P."/>
            <person name="Barry A."/>
            <person name="Bayul T."/>
            <person name="Berlin A."/>
            <person name="Bessette D."/>
            <person name="Bloom T."/>
            <person name="Blye J."/>
            <person name="Boguslavskiy L."/>
            <person name="Bonnet C."/>
            <person name="Boukhgalter B."/>
            <person name="Bourzgui I."/>
            <person name="Brown A."/>
            <person name="Cahill P."/>
            <person name="Channer S."/>
            <person name="Cheshatsang Y."/>
            <person name="Chuda L."/>
            <person name="Citroen M."/>
            <person name="Collymore A."/>
            <person name="Cooke P."/>
            <person name="Costello M."/>
            <person name="D'Aco K."/>
            <person name="Daza R."/>
            <person name="De Haan G."/>
            <person name="DeGray S."/>
            <person name="DeMaso C."/>
            <person name="Dhargay N."/>
            <person name="Dooley K."/>
            <person name="Dooley E."/>
            <person name="Doricent M."/>
            <person name="Dorje P."/>
            <person name="Dorjee K."/>
            <person name="Dupes A."/>
            <person name="Elong R."/>
            <person name="Falk J."/>
            <person name="Farina A."/>
            <person name="Faro S."/>
            <person name="Ferguson D."/>
            <person name="Fisher S."/>
            <person name="Foley C.D."/>
            <person name="Franke A."/>
            <person name="Friedrich D."/>
            <person name="Gadbois L."/>
            <person name="Gearin G."/>
            <person name="Gearin C.R."/>
            <person name="Giannoukos G."/>
            <person name="Goode T."/>
            <person name="Graham J."/>
            <person name="Grandbois E."/>
            <person name="Grewal S."/>
            <person name="Gyaltsen K."/>
            <person name="Hafez N."/>
            <person name="Hagos B."/>
            <person name="Hall J."/>
            <person name="Henson C."/>
            <person name="Hollinger A."/>
            <person name="Honan T."/>
            <person name="Huard M.D."/>
            <person name="Hughes L."/>
            <person name="Hurhula B."/>
            <person name="Husby M.E."/>
            <person name="Kamat A."/>
            <person name="Kanga B."/>
            <person name="Kashin S."/>
            <person name="Khazanovich D."/>
            <person name="Kisner P."/>
            <person name="Lance K."/>
            <person name="Lara M."/>
            <person name="Lee W."/>
            <person name="Lennon N."/>
            <person name="Letendre F."/>
            <person name="LeVine R."/>
            <person name="Lipovsky A."/>
            <person name="Liu X."/>
            <person name="Liu J."/>
            <person name="Liu S."/>
            <person name="Lokyitsang T."/>
            <person name="Lokyitsang Y."/>
            <person name="Lubonja R."/>
            <person name="Lui A."/>
            <person name="MacDonald P."/>
            <person name="Magnisalis V."/>
            <person name="Maru K."/>
            <person name="Matthews C."/>
            <person name="McCusker W."/>
            <person name="McDonough S."/>
            <person name="Mehta T."/>
            <person name="Meldrim J."/>
            <person name="Meneus L."/>
            <person name="Mihai O."/>
            <person name="Mihalev A."/>
            <person name="Mihova T."/>
            <person name="Mittelman R."/>
            <person name="Mlenga V."/>
            <person name="Montmayeur A."/>
            <person name="Mulrain L."/>
            <person name="Navidi A."/>
            <person name="Naylor J."/>
            <person name="Negash T."/>
            <person name="Nguyen T."/>
            <person name="Nguyen N."/>
            <person name="Nicol R."/>
            <person name="Norbu C."/>
            <person name="Norbu N."/>
            <person name="Novod N."/>
            <person name="O'Neill B."/>
            <person name="Osman S."/>
            <person name="Markiewicz E."/>
            <person name="Oyono O.L."/>
            <person name="Patti C."/>
            <person name="Phunkhang P."/>
            <person name="Pierre F."/>
            <person name="Priest M."/>
            <person name="Raghuraman S."/>
            <person name="Rege F."/>
            <person name="Reyes R."/>
            <person name="Rise C."/>
            <person name="Rogov P."/>
            <person name="Ross K."/>
            <person name="Ryan E."/>
            <person name="Settipalli S."/>
            <person name="Shea T."/>
            <person name="Sherpa N."/>
            <person name="Shi L."/>
            <person name="Shih D."/>
            <person name="Sparrow T."/>
            <person name="Spaulding J."/>
            <person name="Stalker J."/>
            <person name="Stange-Thomann N."/>
            <person name="Stavropoulos S."/>
            <person name="Stone C."/>
            <person name="Strader C."/>
            <person name="Tesfaye S."/>
            <person name="Thomson T."/>
            <person name="Thoulutsang Y."/>
            <person name="Thoulutsang D."/>
            <person name="Topham K."/>
            <person name="Topping I."/>
            <person name="Tsamla T."/>
            <person name="Vassiliev H."/>
            <person name="Vo A."/>
            <person name="Wangchuk T."/>
            <person name="Wangdi T."/>
            <person name="Weiand M."/>
            <person name="Wilkinson J."/>
            <person name="Wilson A."/>
            <person name="Yadav S."/>
            <person name="Young G."/>
            <person name="Yu Q."/>
            <person name="Zembek L."/>
            <person name="Zhong D."/>
            <person name="Zimmer A."/>
            <person name="Zwirko Z."/>
            <person name="Jaffe D.B."/>
            <person name="Alvarez P."/>
            <person name="Brockman W."/>
            <person name="Butler J."/>
            <person name="Chin C."/>
            <person name="Gnerre S."/>
            <person name="Grabherr M."/>
            <person name="Kleber M."/>
            <person name="Mauceli E."/>
            <person name="MacCallum I."/>
        </authorList>
    </citation>
    <scope>NUCLEOTIDE SEQUENCE [LARGE SCALE GENOMIC DNA]</scope>
    <source>
        <strain evidence="2">Tucson 15010-1051.87</strain>
    </source>
</reference>
<evidence type="ECO:0000313" key="1">
    <source>
        <dbReference type="EMBL" id="EDW61492.2"/>
    </source>
</evidence>
<dbReference type="Proteomes" id="UP000008792">
    <property type="component" value="Unassembled WGS sequence"/>
</dbReference>
<dbReference type="STRING" id="7244.B4LJ56"/>
<sequence length="179" mass="20383">MQPHSNFLKSIMPVQIYKSTSAIYMTCLSKLSISAFVPECNQKLAVEQAIVQALDETIMPHNYAERQEEAEELLQRSQTNFRNVFAQPAAPQAKKVAWGNNTTMWIDSDDKVQRPLHPIKAARYDRIYRAHCRGMRPQQIGKNRVVGPPTDFSMQDLIKAMLLMGTLSITIYLIADLPF</sequence>
<keyword evidence="2" id="KW-1185">Reference proteome</keyword>
<dbReference type="AlphaFoldDB" id="B4LJ56"/>
<evidence type="ECO:0000313" key="2">
    <source>
        <dbReference type="Proteomes" id="UP000008792"/>
    </source>
</evidence>
<accession>B4LJ56</accession>
<name>B4LJ56_DROVI</name>
<dbReference type="InParanoid" id="B4LJ56"/>
<dbReference type="EMBL" id="CH940648">
    <property type="protein sequence ID" value="EDW61492.2"/>
    <property type="molecule type" value="Genomic_DNA"/>
</dbReference>
<dbReference type="OrthoDB" id="7860976at2759"/>